<keyword evidence="2" id="KW-0812">Transmembrane</keyword>
<dbReference type="Pfam" id="PF02458">
    <property type="entry name" value="Transferase"/>
    <property type="match status" value="1"/>
</dbReference>
<dbReference type="GO" id="GO:0016747">
    <property type="term" value="F:acyltransferase activity, transferring groups other than amino-acyl groups"/>
    <property type="evidence" value="ECO:0007669"/>
    <property type="project" value="TreeGrafter"/>
</dbReference>
<dbReference type="PANTHER" id="PTHR31642:SF310">
    <property type="entry name" value="FATTY ALCOHOL:CAFFEOYL-COA ACYLTRANSFERASE"/>
    <property type="match status" value="1"/>
</dbReference>
<proteinExistence type="predicted"/>
<evidence type="ECO:0000256" key="1">
    <source>
        <dbReference type="ARBA" id="ARBA00022679"/>
    </source>
</evidence>
<dbReference type="Gene3D" id="3.30.559.10">
    <property type="entry name" value="Chloramphenicol acetyltransferase-like domain"/>
    <property type="match status" value="2"/>
</dbReference>
<dbReference type="InterPro" id="IPR050317">
    <property type="entry name" value="Plant_Fungal_Acyltransferase"/>
</dbReference>
<accession>A0A165J1Z7</accession>
<feature type="transmembrane region" description="Helical" evidence="2">
    <location>
        <begin position="213"/>
        <end position="233"/>
    </location>
</feature>
<dbReference type="STRING" id="1314781.A0A165J1Z7"/>
<sequence>MDVFSCASEDLSSPELVMTVAIVLSAPTSISHLREALWDTVVQKMPKAGARITRQGKAYDFNIPTSFSDTTPPFIFTSLDVSATLAEANVDLPIHASDSRIPCFMPESNIIRLFRGPGCPTSLKDFLKPNVPVLHVHVVVHSDATLIGITTTHIAFDAHGLKILLSAWASATRGALRDIPPAPAAFHPLSLEEKQKRLYRAAPLSQHEPRRGWYALGVFGIIHFVVLYVWSLLKDSEERRVFIRIPKERVLQMKEAAMEELKARGEGEWVSTNDIVAAWLLKLVYAHRRDSTPIALHMTINLRGLLPDVFSVPYINNAVATAPAYTVPANVLAGQPLIETALTLRRALLAYKEDTTTLYSEMVDDALHPGRTLFPCHPGEQFAIVNSWLSAKYHDLAFAPLLGSSKTVSPLWVMPYTQDRSPVPMRAVLAIIFESDDSIWARWALGRKDLRRMQQALLSQEEATFWGC</sequence>
<organism evidence="3 4">
    <name type="scientific">Exidia glandulosa HHB12029</name>
    <dbReference type="NCBI Taxonomy" id="1314781"/>
    <lineage>
        <taxon>Eukaryota</taxon>
        <taxon>Fungi</taxon>
        <taxon>Dikarya</taxon>
        <taxon>Basidiomycota</taxon>
        <taxon>Agaricomycotina</taxon>
        <taxon>Agaricomycetes</taxon>
        <taxon>Auriculariales</taxon>
        <taxon>Exidiaceae</taxon>
        <taxon>Exidia</taxon>
    </lineage>
</organism>
<evidence type="ECO:0008006" key="5">
    <source>
        <dbReference type="Google" id="ProtNLM"/>
    </source>
</evidence>
<keyword evidence="2" id="KW-1133">Transmembrane helix</keyword>
<dbReference type="PANTHER" id="PTHR31642">
    <property type="entry name" value="TRICHOTHECENE 3-O-ACETYLTRANSFERASE"/>
    <property type="match status" value="1"/>
</dbReference>
<evidence type="ECO:0000256" key="2">
    <source>
        <dbReference type="SAM" id="Phobius"/>
    </source>
</evidence>
<keyword evidence="2" id="KW-0472">Membrane</keyword>
<reference evidence="3 4" key="1">
    <citation type="journal article" date="2016" name="Mol. Biol. Evol.">
        <title>Comparative Genomics of Early-Diverging Mushroom-Forming Fungi Provides Insights into the Origins of Lignocellulose Decay Capabilities.</title>
        <authorList>
            <person name="Nagy L.G."/>
            <person name="Riley R."/>
            <person name="Tritt A."/>
            <person name="Adam C."/>
            <person name="Daum C."/>
            <person name="Floudas D."/>
            <person name="Sun H."/>
            <person name="Yadav J.S."/>
            <person name="Pangilinan J."/>
            <person name="Larsson K.H."/>
            <person name="Matsuura K."/>
            <person name="Barry K."/>
            <person name="Labutti K."/>
            <person name="Kuo R."/>
            <person name="Ohm R.A."/>
            <person name="Bhattacharya S.S."/>
            <person name="Shirouzu T."/>
            <person name="Yoshinaga Y."/>
            <person name="Martin F.M."/>
            <person name="Grigoriev I.V."/>
            <person name="Hibbett D.S."/>
        </authorList>
    </citation>
    <scope>NUCLEOTIDE SEQUENCE [LARGE SCALE GENOMIC DNA]</scope>
    <source>
        <strain evidence="3 4">HHB12029</strain>
    </source>
</reference>
<dbReference type="InParanoid" id="A0A165J1Z7"/>
<evidence type="ECO:0000313" key="3">
    <source>
        <dbReference type="EMBL" id="KZV94210.1"/>
    </source>
</evidence>
<name>A0A165J1Z7_EXIGL</name>
<gene>
    <name evidence="3" type="ORF">EXIGLDRAFT_748771</name>
</gene>
<dbReference type="AlphaFoldDB" id="A0A165J1Z7"/>
<keyword evidence="4" id="KW-1185">Reference proteome</keyword>
<dbReference type="OrthoDB" id="21502at2759"/>
<protein>
    <recommendedName>
        <fullName evidence="5">Transferase-domain-containing protein</fullName>
    </recommendedName>
</protein>
<dbReference type="EMBL" id="KV425977">
    <property type="protein sequence ID" value="KZV94210.1"/>
    <property type="molecule type" value="Genomic_DNA"/>
</dbReference>
<dbReference type="InterPro" id="IPR023213">
    <property type="entry name" value="CAT-like_dom_sf"/>
</dbReference>
<dbReference type="Proteomes" id="UP000077266">
    <property type="component" value="Unassembled WGS sequence"/>
</dbReference>
<evidence type="ECO:0000313" key="4">
    <source>
        <dbReference type="Proteomes" id="UP000077266"/>
    </source>
</evidence>
<keyword evidence="1" id="KW-0808">Transferase</keyword>